<evidence type="ECO:0000256" key="1">
    <source>
        <dbReference type="SAM" id="MobiDB-lite"/>
    </source>
</evidence>
<dbReference type="Pfam" id="PF03597">
    <property type="entry name" value="FixS"/>
    <property type="match status" value="1"/>
</dbReference>
<dbReference type="OrthoDB" id="9802763at2"/>
<name>A0A3E0TS30_9GAMM</name>
<feature type="region of interest" description="Disordered" evidence="1">
    <location>
        <begin position="49"/>
        <end position="90"/>
    </location>
</feature>
<reference evidence="3 4" key="1">
    <citation type="submission" date="2018-08" db="EMBL/GenBank/DDBJ databases">
        <title>Thalassotalea euphylliae genome.</title>
        <authorList>
            <person name="Summers S."/>
            <person name="Rice S.A."/>
            <person name="Freckelton M.L."/>
            <person name="Nedved B.T."/>
            <person name="Hadfield M.G."/>
        </authorList>
    </citation>
    <scope>NUCLEOTIDE SEQUENCE [LARGE SCALE GENOMIC DNA]</scope>
    <source>
        <strain evidence="3 4">H1</strain>
    </source>
</reference>
<accession>A0A3E0TS30</accession>
<feature type="transmembrane region" description="Helical" evidence="2">
    <location>
        <begin position="6"/>
        <end position="26"/>
    </location>
</feature>
<proteinExistence type="predicted"/>
<dbReference type="RefSeq" id="WP_116008223.1">
    <property type="nucleotide sequence ID" value="NZ_QUOU01000001.1"/>
</dbReference>
<organism evidence="3 4">
    <name type="scientific">Thalassotalea euphylliae</name>
    <dbReference type="NCBI Taxonomy" id="1655234"/>
    <lineage>
        <taxon>Bacteria</taxon>
        <taxon>Pseudomonadati</taxon>
        <taxon>Pseudomonadota</taxon>
        <taxon>Gammaproteobacteria</taxon>
        <taxon>Alteromonadales</taxon>
        <taxon>Colwelliaceae</taxon>
        <taxon>Thalassotalea</taxon>
    </lineage>
</organism>
<protein>
    <submittedName>
        <fullName evidence="3">Cbb3-type cytochrome oxidase assembly protein CcoS</fullName>
    </submittedName>
</protein>
<evidence type="ECO:0000313" key="4">
    <source>
        <dbReference type="Proteomes" id="UP000256478"/>
    </source>
</evidence>
<feature type="compositionally biased region" description="Polar residues" evidence="1">
    <location>
        <begin position="59"/>
        <end position="73"/>
    </location>
</feature>
<dbReference type="PANTHER" id="PTHR41532:SF1">
    <property type="entry name" value="FIXS PROTEIN"/>
    <property type="match status" value="1"/>
</dbReference>
<dbReference type="Proteomes" id="UP000256478">
    <property type="component" value="Unassembled WGS sequence"/>
</dbReference>
<evidence type="ECO:0000313" key="3">
    <source>
        <dbReference type="EMBL" id="REL27137.1"/>
    </source>
</evidence>
<dbReference type="PANTHER" id="PTHR41532">
    <property type="entry name" value="FIXS PROTEIN"/>
    <property type="match status" value="1"/>
</dbReference>
<keyword evidence="2" id="KW-0472">Membrane</keyword>
<comment type="caution">
    <text evidence="3">The sequence shown here is derived from an EMBL/GenBank/DDBJ whole genome shotgun (WGS) entry which is preliminary data.</text>
</comment>
<dbReference type="NCBIfam" id="TIGR00847">
    <property type="entry name" value="ccoS"/>
    <property type="match status" value="1"/>
</dbReference>
<dbReference type="AlphaFoldDB" id="A0A3E0TS30"/>
<dbReference type="InterPro" id="IPR004714">
    <property type="entry name" value="Cyt_oxidase_maturation_cbb3"/>
</dbReference>
<evidence type="ECO:0000256" key="2">
    <source>
        <dbReference type="SAM" id="Phobius"/>
    </source>
</evidence>
<feature type="compositionally biased region" description="Polar residues" evidence="1">
    <location>
        <begin position="81"/>
        <end position="90"/>
    </location>
</feature>
<sequence>MSVIYVLIPIAIILLIVGIYLFFWAVKTEQFNDLEKEGLSILFEDEKLEKSKRPPKVDAQTQDSTAGDEQLTSTEREQTQHRSNSSNSDS</sequence>
<keyword evidence="2" id="KW-1133">Transmembrane helix</keyword>
<gene>
    <name evidence="3" type="primary">ccoS</name>
    <name evidence="3" type="ORF">DXX93_11545</name>
</gene>
<dbReference type="EMBL" id="QUOU01000001">
    <property type="protein sequence ID" value="REL27137.1"/>
    <property type="molecule type" value="Genomic_DNA"/>
</dbReference>
<keyword evidence="2" id="KW-0812">Transmembrane</keyword>